<keyword evidence="1" id="KW-0489">Methyltransferase</keyword>
<name>A0A7C8NGT6_ORBOL</name>
<dbReference type="CDD" id="cd02440">
    <property type="entry name" value="AdoMet_MTases"/>
    <property type="match status" value="1"/>
</dbReference>
<comment type="caution">
    <text evidence="5">The sequence shown here is derived from an EMBL/GenBank/DDBJ whole genome shotgun (WGS) entry which is preliminary data.</text>
</comment>
<organism evidence="5 6">
    <name type="scientific">Orbilia oligospora</name>
    <name type="common">Nematode-trapping fungus</name>
    <name type="synonym">Arthrobotrys oligospora</name>
    <dbReference type="NCBI Taxonomy" id="2813651"/>
    <lineage>
        <taxon>Eukaryota</taxon>
        <taxon>Fungi</taxon>
        <taxon>Dikarya</taxon>
        <taxon>Ascomycota</taxon>
        <taxon>Pezizomycotina</taxon>
        <taxon>Orbiliomycetes</taxon>
        <taxon>Orbiliales</taxon>
        <taxon>Orbiliaceae</taxon>
        <taxon>Orbilia</taxon>
    </lineage>
</organism>
<evidence type="ECO:0000259" key="4">
    <source>
        <dbReference type="Pfam" id="PF00891"/>
    </source>
</evidence>
<evidence type="ECO:0000256" key="1">
    <source>
        <dbReference type="ARBA" id="ARBA00022603"/>
    </source>
</evidence>
<dbReference type="EMBL" id="WIQW01000003">
    <property type="protein sequence ID" value="KAF3111890.1"/>
    <property type="molecule type" value="Genomic_DNA"/>
</dbReference>
<dbReference type="Proteomes" id="UP000475325">
    <property type="component" value="Unassembled WGS sequence"/>
</dbReference>
<feature type="domain" description="O-methyltransferase C-terminal" evidence="4">
    <location>
        <begin position="219"/>
        <end position="378"/>
    </location>
</feature>
<dbReference type="Pfam" id="PF00891">
    <property type="entry name" value="Methyltransf_2"/>
    <property type="match status" value="1"/>
</dbReference>
<keyword evidence="3" id="KW-0949">S-adenosyl-L-methionine</keyword>
<dbReference type="PANTHER" id="PTHR43712:SF5">
    <property type="entry name" value="O-METHYLTRANSFERASE ASQN-RELATED"/>
    <property type="match status" value="1"/>
</dbReference>
<evidence type="ECO:0000256" key="3">
    <source>
        <dbReference type="ARBA" id="ARBA00022691"/>
    </source>
</evidence>
<dbReference type="GO" id="GO:0032259">
    <property type="term" value="P:methylation"/>
    <property type="evidence" value="ECO:0007669"/>
    <property type="project" value="UniProtKB-KW"/>
</dbReference>
<dbReference type="SUPFAM" id="SSF46785">
    <property type="entry name" value="Winged helix' DNA-binding domain"/>
    <property type="match status" value="1"/>
</dbReference>
<dbReference type="PANTHER" id="PTHR43712">
    <property type="entry name" value="PUTATIVE (AFU_ORTHOLOGUE AFUA_4G14580)-RELATED"/>
    <property type="match status" value="1"/>
</dbReference>
<protein>
    <recommendedName>
        <fullName evidence="4">O-methyltransferase C-terminal domain-containing protein</fullName>
    </recommendedName>
</protein>
<keyword evidence="2" id="KW-0808">Transferase</keyword>
<sequence length="490" mass="55293">MSPTPATARAPILRPRISEVAAEIAKNAKILEDYIMSQGLPYPSFAADGPSAFPLPPPSTPENEKLHGARYQLLSTSKLMYDLIAGPSELNQWNALNFNDTACLQVIYNFKIAQFVPETGDISFEDLGSKINIPATKLGQVLRYAMTNHIFYEPRDGYVAHTASSLLLRDENLPASAWVGVCVDEFFHASTNATKALKNFPHHEDIEKSAFSISPMFNGKGYFKYLSTDPELSRRFGLSMSQWSSGVGLKAESLIKGYNWGKLPKGATIVDVGGATGFVCVEVAKAYPHLKFHIQDLSVPSLEAGQRNLARDNPELVGNFEYQEHDFFTQQPVNGAEVYFFRFILHDWPDKYVLQILKNIVPALKNGSKIVVSDFILPPPNSLHPWEERRARYVIYLRYWVFFLSRPSTRMVIDSQLTTLCIILNAGQPTLSCSSCLTHANDERRTGEGYSLKWIQSLDLTAFKRWMVRYWESSSAPMLTSRRHRPYLIY</sequence>
<evidence type="ECO:0000256" key="2">
    <source>
        <dbReference type="ARBA" id="ARBA00022679"/>
    </source>
</evidence>
<dbReference type="GO" id="GO:0008171">
    <property type="term" value="F:O-methyltransferase activity"/>
    <property type="evidence" value="ECO:0007669"/>
    <property type="project" value="InterPro"/>
</dbReference>
<dbReference type="InterPro" id="IPR001077">
    <property type="entry name" value="COMT_C"/>
</dbReference>
<dbReference type="Gene3D" id="1.10.10.10">
    <property type="entry name" value="Winged helix-like DNA-binding domain superfamily/Winged helix DNA-binding domain"/>
    <property type="match status" value="1"/>
</dbReference>
<evidence type="ECO:0000313" key="5">
    <source>
        <dbReference type="EMBL" id="KAF3111890.1"/>
    </source>
</evidence>
<gene>
    <name evidence="5" type="ORF">TWF102_005652</name>
</gene>
<dbReference type="InterPro" id="IPR036390">
    <property type="entry name" value="WH_DNA-bd_sf"/>
</dbReference>
<dbReference type="SUPFAM" id="SSF53335">
    <property type="entry name" value="S-adenosyl-L-methionine-dependent methyltransferases"/>
    <property type="match status" value="1"/>
</dbReference>
<accession>A0A7C8NGT6</accession>
<dbReference type="InterPro" id="IPR029063">
    <property type="entry name" value="SAM-dependent_MTases_sf"/>
</dbReference>
<evidence type="ECO:0000313" key="6">
    <source>
        <dbReference type="Proteomes" id="UP000475325"/>
    </source>
</evidence>
<dbReference type="InterPro" id="IPR036388">
    <property type="entry name" value="WH-like_DNA-bd_sf"/>
</dbReference>
<reference evidence="5 6" key="1">
    <citation type="submission" date="2019-06" db="EMBL/GenBank/DDBJ databases">
        <authorList>
            <person name="Palmer J.M."/>
        </authorList>
    </citation>
    <scope>NUCLEOTIDE SEQUENCE [LARGE SCALE GENOMIC DNA]</scope>
    <source>
        <strain evidence="5 6">TWF102</strain>
    </source>
</reference>
<dbReference type="InterPro" id="IPR016461">
    <property type="entry name" value="COMT-like"/>
</dbReference>
<dbReference type="Gene3D" id="3.40.50.150">
    <property type="entry name" value="Vaccinia Virus protein VP39"/>
    <property type="match status" value="1"/>
</dbReference>
<dbReference type="PROSITE" id="PS51683">
    <property type="entry name" value="SAM_OMT_II"/>
    <property type="match status" value="1"/>
</dbReference>
<dbReference type="AlphaFoldDB" id="A0A7C8NGT6"/>
<proteinExistence type="predicted"/>